<accession>A0A6J4R8I8</accession>
<dbReference type="AlphaFoldDB" id="A0A6J4R8I8"/>
<dbReference type="EMBL" id="CADCVE010000104">
    <property type="protein sequence ID" value="CAA9465897.1"/>
    <property type="molecule type" value="Genomic_DNA"/>
</dbReference>
<evidence type="ECO:0000313" key="1">
    <source>
        <dbReference type="EMBL" id="CAA9465897.1"/>
    </source>
</evidence>
<organism evidence="1">
    <name type="scientific">uncultured Rubrobacteraceae bacterium</name>
    <dbReference type="NCBI Taxonomy" id="349277"/>
    <lineage>
        <taxon>Bacteria</taxon>
        <taxon>Bacillati</taxon>
        <taxon>Actinomycetota</taxon>
        <taxon>Rubrobacteria</taxon>
        <taxon>Rubrobacterales</taxon>
        <taxon>Rubrobacteraceae</taxon>
        <taxon>environmental samples</taxon>
    </lineage>
</organism>
<gene>
    <name evidence="1" type="ORF">AVDCRST_MAG28-4076</name>
</gene>
<proteinExistence type="predicted"/>
<reference evidence="1" key="1">
    <citation type="submission" date="2020-02" db="EMBL/GenBank/DDBJ databases">
        <authorList>
            <person name="Meier V. D."/>
        </authorList>
    </citation>
    <scope>NUCLEOTIDE SEQUENCE</scope>
    <source>
        <strain evidence="1">AVDCRST_MAG28</strain>
    </source>
</reference>
<sequence>DPSSNRSWIQDLKGPFNLQHALDEILDGADEQM</sequence>
<protein>
    <submittedName>
        <fullName evidence="1">Uncharacterized protein</fullName>
    </submittedName>
</protein>
<name>A0A6J4R8I8_9ACTN</name>
<feature type="non-terminal residue" evidence="1">
    <location>
        <position position="1"/>
    </location>
</feature>